<sequence>MTTDSFFNDARRKRLQDVDPADFAWAVPIMRTGYAGRALVYLAVAGVSLRSIWQGGEAKGTAAALEWLQGGWGTAVIILITIGLFAYAVWRMVDSFWDLEAYGSGAKGLIARAGMIVTGLIHLGLGILALSVLTGSGDASEGGGGGLGGYFDSTAGQAALAVAGILTIGSGGYYIRKAWKESYRNHLRANPVTLHLNTALKAGLAAHGVVIAIIGGLILQAALSASGAPEGGIGTAFDWLHDKVYGRILVTTLCVGLLGFALFCLVNALYRIVPKASDSATETLRAALDKS</sequence>
<evidence type="ECO:0000313" key="3">
    <source>
        <dbReference type="EMBL" id="UWQ54420.1"/>
    </source>
</evidence>
<evidence type="ECO:0000313" key="4">
    <source>
        <dbReference type="EMBL" id="UWQ59020.1"/>
    </source>
</evidence>
<dbReference type="KEGG" id="lcae:K3721_02465"/>
<reference evidence="3" key="1">
    <citation type="submission" date="2021-08" db="EMBL/GenBank/DDBJ databases">
        <authorList>
            <person name="Nwanade C."/>
            <person name="Wang M."/>
            <person name="Masoudi A."/>
            <person name="Yu Z."/>
            <person name="Liu J."/>
        </authorList>
    </citation>
    <scope>NUCLEOTIDE SEQUENCE</scope>
    <source>
        <strain evidence="3">S122</strain>
        <strain evidence="4">S141</strain>
    </source>
</reference>
<feature type="transmembrane region" description="Helical" evidence="1">
    <location>
        <begin position="248"/>
        <end position="270"/>
    </location>
</feature>
<dbReference type="AlphaFoldDB" id="A0A9Q9HLK0"/>
<gene>
    <name evidence="3" type="ORF">K3721_02465</name>
    <name evidence="4" type="ORF">K3722_02480</name>
</gene>
<feature type="domain" description="DUF1206" evidence="2">
    <location>
        <begin position="202"/>
        <end position="271"/>
    </location>
</feature>
<evidence type="ECO:0000259" key="2">
    <source>
        <dbReference type="Pfam" id="PF06724"/>
    </source>
</evidence>
<proteinExistence type="predicted"/>
<feature type="transmembrane region" description="Helical" evidence="1">
    <location>
        <begin position="110"/>
        <end position="134"/>
    </location>
</feature>
<dbReference type="InterPro" id="IPR009597">
    <property type="entry name" value="DUF1206"/>
</dbReference>
<dbReference type="Pfam" id="PF06724">
    <property type="entry name" value="DUF1206"/>
    <property type="match status" value="3"/>
</dbReference>
<keyword evidence="1" id="KW-0812">Transmembrane</keyword>
<keyword evidence="5" id="KW-1185">Reference proteome</keyword>
<protein>
    <submittedName>
        <fullName evidence="3">DUF1206 domain-containing protein</fullName>
    </submittedName>
</protein>
<keyword evidence="1" id="KW-1133">Transmembrane helix</keyword>
<evidence type="ECO:0000256" key="1">
    <source>
        <dbReference type="SAM" id="Phobius"/>
    </source>
</evidence>
<feature type="domain" description="DUF1206" evidence="2">
    <location>
        <begin position="113"/>
        <end position="180"/>
    </location>
</feature>
<accession>A0A9Q9HLK0</accession>
<keyword evidence="1" id="KW-0472">Membrane</keyword>
<feature type="transmembrane region" description="Helical" evidence="1">
    <location>
        <begin position="72"/>
        <end position="90"/>
    </location>
</feature>
<evidence type="ECO:0000313" key="5">
    <source>
        <dbReference type="Proteomes" id="UP001058184"/>
    </source>
</evidence>
<dbReference type="Proteomes" id="UP001058713">
    <property type="component" value="Chromosome"/>
</dbReference>
<dbReference type="EMBL" id="CP081070">
    <property type="protein sequence ID" value="UWQ54420.1"/>
    <property type="molecule type" value="Genomic_DNA"/>
</dbReference>
<organism evidence="3 6">
    <name type="scientific">Leisingera caerulea</name>
    <name type="common">Phaeobacter caeruleus</name>
    <dbReference type="NCBI Taxonomy" id="506591"/>
    <lineage>
        <taxon>Bacteria</taxon>
        <taxon>Pseudomonadati</taxon>
        <taxon>Pseudomonadota</taxon>
        <taxon>Alphaproteobacteria</taxon>
        <taxon>Rhodobacterales</taxon>
        <taxon>Roseobacteraceae</taxon>
        <taxon>Leisingera</taxon>
    </lineage>
</organism>
<feature type="transmembrane region" description="Helical" evidence="1">
    <location>
        <begin position="204"/>
        <end position="228"/>
    </location>
</feature>
<feature type="domain" description="DUF1206" evidence="2">
    <location>
        <begin position="33"/>
        <end position="97"/>
    </location>
</feature>
<feature type="transmembrane region" description="Helical" evidence="1">
    <location>
        <begin position="34"/>
        <end position="52"/>
    </location>
</feature>
<name>A0A9Q9HLK0_LEICA</name>
<evidence type="ECO:0000313" key="6">
    <source>
        <dbReference type="Proteomes" id="UP001058713"/>
    </source>
</evidence>
<dbReference type="EMBL" id="CP081078">
    <property type="protein sequence ID" value="UWQ59020.1"/>
    <property type="molecule type" value="Genomic_DNA"/>
</dbReference>
<feature type="transmembrane region" description="Helical" evidence="1">
    <location>
        <begin position="154"/>
        <end position="175"/>
    </location>
</feature>
<dbReference type="Proteomes" id="UP001058184">
    <property type="component" value="Chromosome"/>
</dbReference>
<dbReference type="RefSeq" id="WP_259971729.1">
    <property type="nucleotide sequence ID" value="NZ_CP081070.1"/>
</dbReference>